<sequence length="104" mass="11395">MPQLHARGVDLVVELLKAADHLEHLTSAESKALLKEAAMVLGELLKRDIPEELRDGGDLQAALDRPAALSKIYSRRLSSTVCWRAGNTLTVVGAIHWEKGQRTS</sequence>
<evidence type="ECO:0000313" key="1">
    <source>
        <dbReference type="EMBL" id="SFL08102.1"/>
    </source>
</evidence>
<proteinExistence type="predicted"/>
<dbReference type="AlphaFoldDB" id="A0A1I4EQU0"/>
<name>A0A1I4EQU0_9HYPH</name>
<keyword evidence="2" id="KW-1185">Reference proteome</keyword>
<dbReference type="Proteomes" id="UP000323300">
    <property type="component" value="Unassembled WGS sequence"/>
</dbReference>
<organism evidence="1 2">
    <name type="scientific">Neomesorhizobium albiziae</name>
    <dbReference type="NCBI Taxonomy" id="335020"/>
    <lineage>
        <taxon>Bacteria</taxon>
        <taxon>Pseudomonadati</taxon>
        <taxon>Pseudomonadota</taxon>
        <taxon>Alphaproteobacteria</taxon>
        <taxon>Hyphomicrobiales</taxon>
        <taxon>Phyllobacteriaceae</taxon>
        <taxon>Neomesorhizobium</taxon>
    </lineage>
</organism>
<reference evidence="1 2" key="1">
    <citation type="submission" date="2016-10" db="EMBL/GenBank/DDBJ databases">
        <authorList>
            <person name="Varghese N."/>
            <person name="Submissions S."/>
        </authorList>
    </citation>
    <scope>NUCLEOTIDE SEQUENCE [LARGE SCALE GENOMIC DNA]</scope>
    <source>
        <strain evidence="1 2">DSM 21822</strain>
    </source>
</reference>
<protein>
    <submittedName>
        <fullName evidence="1">Uncharacterized protein</fullName>
    </submittedName>
</protein>
<gene>
    <name evidence="1" type="ORF">SAMN04488498_12953</name>
</gene>
<evidence type="ECO:0000313" key="2">
    <source>
        <dbReference type="Proteomes" id="UP000323300"/>
    </source>
</evidence>
<accession>A0A1I4EQU0</accession>
<dbReference type="EMBL" id="FOSL01000029">
    <property type="protein sequence ID" value="SFL08102.1"/>
    <property type="molecule type" value="Genomic_DNA"/>
</dbReference>